<dbReference type="PANTHER" id="PTHR12428:SF65">
    <property type="entry name" value="CYTOCHROME C OXIDASE ASSEMBLY PROTEIN COX18, MITOCHONDRIAL"/>
    <property type="match status" value="1"/>
</dbReference>
<evidence type="ECO:0000313" key="17">
    <source>
        <dbReference type="EMBL" id="SVB11020.1"/>
    </source>
</evidence>
<proteinExistence type="inferred from homology"/>
<evidence type="ECO:0000256" key="8">
    <source>
        <dbReference type="ARBA" id="ARBA00022989"/>
    </source>
</evidence>
<feature type="domain" description="Membrane insertase YidC/Oxa/ALB C-terminal" evidence="15">
    <location>
        <begin position="360"/>
        <end position="502"/>
    </location>
</feature>
<dbReference type="InterPro" id="IPR038221">
    <property type="entry name" value="YidC_periplasmic_sf"/>
</dbReference>
<dbReference type="GO" id="GO:0032977">
    <property type="term" value="F:membrane insertase activity"/>
    <property type="evidence" value="ECO:0007669"/>
    <property type="project" value="InterPro"/>
</dbReference>
<evidence type="ECO:0000256" key="13">
    <source>
        <dbReference type="SAM" id="MobiDB-lite"/>
    </source>
</evidence>
<keyword evidence="7" id="KW-0653">Protein transport</keyword>
<dbReference type="EMBL" id="UINC01029009">
    <property type="protein sequence ID" value="SVB11020.1"/>
    <property type="molecule type" value="Genomic_DNA"/>
</dbReference>
<feature type="non-terminal residue" evidence="17">
    <location>
        <position position="509"/>
    </location>
</feature>
<sequence length="509" mass="57001">MDRNTLLAFFLIALVLIFTPYYMETVSPSPPALPEELEKEESGSDGSVFAEEKPNAEKEKIIKNDETYQRSQIRIGSAQERKIVVETDLFTALVSSNGGGFLSSFKFKNFYAEDSQMVDLINGTNQENLSLVITDLDGGQLDLGGAWRYDGYFTGGKIRDELTLVFYLDISPGKKITKSLTFYPDKYLVDIDINVADVSDRVFAGVYSLSWNGGLSPTEKNEKDDLVYFYSYVFQGGELVDLKVKGGESESKTFNGSTDWVAVRTKYFIACLLPEDPARVSSAGIVGNHGDREYYDVSLSLPAAEPTRVSLYLGPLEYERIKGVGRELDRVMNFGWGPVKPLSRGVLWLLKKMHDHIPNYGVVLILFSILIKIIVFPLTKKSYQSTAAMQTIQPEINNLKEKHKNNPQKLNQATMKLYKDRGVNPLGGCLPMLLQMPLLFALFVVFRTTIELRGEPFVLWITDLSAPDVVFSLPFSIPIYGAHVAVLPMLMVVSMFIQQRMMRGGAAQQ</sequence>
<evidence type="ECO:0000259" key="16">
    <source>
        <dbReference type="Pfam" id="PF14849"/>
    </source>
</evidence>
<dbReference type="CDD" id="cd20070">
    <property type="entry name" value="5TM_YidC_Alb3"/>
    <property type="match status" value="1"/>
</dbReference>
<evidence type="ECO:0000259" key="15">
    <source>
        <dbReference type="Pfam" id="PF02096"/>
    </source>
</evidence>
<protein>
    <recommendedName>
        <fullName evidence="3">Membrane protein insertase YidC</fullName>
    </recommendedName>
    <alternativeName>
        <fullName evidence="12">Foldase YidC</fullName>
    </alternativeName>
    <alternativeName>
        <fullName evidence="11">Membrane integrase YidC</fullName>
    </alternativeName>
</protein>
<gene>
    <name evidence="17" type="ORF">METZ01_LOCUS163874</name>
</gene>
<dbReference type="Gene3D" id="2.70.98.90">
    <property type="match status" value="1"/>
</dbReference>
<keyword evidence="8 14" id="KW-1133">Transmembrane helix</keyword>
<feature type="domain" description="Membrane insertase YidC N-terminal" evidence="16">
    <location>
        <begin position="83"/>
        <end position="336"/>
    </location>
</feature>
<accession>A0A382BAZ5</accession>
<evidence type="ECO:0000256" key="12">
    <source>
        <dbReference type="ARBA" id="ARBA00033342"/>
    </source>
</evidence>
<reference evidence="17" key="1">
    <citation type="submission" date="2018-05" db="EMBL/GenBank/DDBJ databases">
        <authorList>
            <person name="Lanie J.A."/>
            <person name="Ng W.-L."/>
            <person name="Kazmierczak K.M."/>
            <person name="Andrzejewski T.M."/>
            <person name="Davidsen T.M."/>
            <person name="Wayne K.J."/>
            <person name="Tettelin H."/>
            <person name="Glass J.I."/>
            <person name="Rusch D."/>
            <person name="Podicherti R."/>
            <person name="Tsui H.-C.T."/>
            <person name="Winkler M.E."/>
        </authorList>
    </citation>
    <scope>NUCLEOTIDE SEQUENCE</scope>
</reference>
<dbReference type="NCBIfam" id="TIGR03592">
    <property type="entry name" value="yidC_oxa1_cterm"/>
    <property type="match status" value="1"/>
</dbReference>
<dbReference type="NCBIfam" id="TIGR03593">
    <property type="entry name" value="yidC_nterm"/>
    <property type="match status" value="1"/>
</dbReference>
<dbReference type="PRINTS" id="PR00701">
    <property type="entry name" value="60KDINNERMP"/>
</dbReference>
<dbReference type="PANTHER" id="PTHR12428">
    <property type="entry name" value="OXA1"/>
    <property type="match status" value="1"/>
</dbReference>
<dbReference type="GO" id="GO:0005886">
    <property type="term" value="C:plasma membrane"/>
    <property type="evidence" value="ECO:0007669"/>
    <property type="project" value="UniProtKB-SubCell"/>
</dbReference>
<feature type="region of interest" description="Disordered" evidence="13">
    <location>
        <begin position="29"/>
        <end position="55"/>
    </location>
</feature>
<evidence type="ECO:0000256" key="10">
    <source>
        <dbReference type="ARBA" id="ARBA00023186"/>
    </source>
</evidence>
<evidence type="ECO:0000256" key="1">
    <source>
        <dbReference type="ARBA" id="ARBA00004429"/>
    </source>
</evidence>
<dbReference type="AlphaFoldDB" id="A0A382BAZ5"/>
<comment type="similarity">
    <text evidence="2">Belongs to the OXA1/ALB3/YidC family. Type 1 subfamily.</text>
</comment>
<dbReference type="Pfam" id="PF02096">
    <property type="entry name" value="60KD_IMP"/>
    <property type="match status" value="1"/>
</dbReference>
<evidence type="ECO:0000256" key="3">
    <source>
        <dbReference type="ARBA" id="ARBA00015325"/>
    </source>
</evidence>
<dbReference type="Pfam" id="PF14849">
    <property type="entry name" value="YidC_periplas"/>
    <property type="match status" value="1"/>
</dbReference>
<evidence type="ECO:0000256" key="11">
    <source>
        <dbReference type="ARBA" id="ARBA00033245"/>
    </source>
</evidence>
<dbReference type="HAMAP" id="MF_01810">
    <property type="entry name" value="YidC_type1"/>
    <property type="match status" value="1"/>
</dbReference>
<dbReference type="InterPro" id="IPR047196">
    <property type="entry name" value="YidC_ALB_C"/>
</dbReference>
<evidence type="ECO:0000256" key="5">
    <source>
        <dbReference type="ARBA" id="ARBA00022475"/>
    </source>
</evidence>
<dbReference type="GO" id="GO:0015031">
    <property type="term" value="P:protein transport"/>
    <property type="evidence" value="ECO:0007669"/>
    <property type="project" value="UniProtKB-KW"/>
</dbReference>
<evidence type="ECO:0000256" key="4">
    <source>
        <dbReference type="ARBA" id="ARBA00022448"/>
    </source>
</evidence>
<keyword evidence="5" id="KW-1003">Cell membrane</keyword>
<organism evidence="17">
    <name type="scientific">marine metagenome</name>
    <dbReference type="NCBI Taxonomy" id="408172"/>
    <lineage>
        <taxon>unclassified sequences</taxon>
        <taxon>metagenomes</taxon>
        <taxon>ecological metagenomes</taxon>
    </lineage>
</organism>
<evidence type="ECO:0000256" key="7">
    <source>
        <dbReference type="ARBA" id="ARBA00022927"/>
    </source>
</evidence>
<evidence type="ECO:0000256" key="6">
    <source>
        <dbReference type="ARBA" id="ARBA00022692"/>
    </source>
</evidence>
<dbReference type="InterPro" id="IPR001708">
    <property type="entry name" value="YidC/ALB3/OXA1/COX18"/>
</dbReference>
<evidence type="ECO:0000256" key="9">
    <source>
        <dbReference type="ARBA" id="ARBA00023136"/>
    </source>
</evidence>
<feature type="transmembrane region" description="Helical" evidence="14">
    <location>
        <begin position="477"/>
        <end position="497"/>
    </location>
</feature>
<dbReference type="InterPro" id="IPR028053">
    <property type="entry name" value="Membr_insert_YidC_N"/>
</dbReference>
<dbReference type="CDD" id="cd19961">
    <property type="entry name" value="EcYidC-like_peri"/>
    <property type="match status" value="1"/>
</dbReference>
<feature type="transmembrane region" description="Helical" evidence="14">
    <location>
        <begin position="425"/>
        <end position="446"/>
    </location>
</feature>
<name>A0A382BAZ5_9ZZZZ</name>
<evidence type="ECO:0000256" key="14">
    <source>
        <dbReference type="SAM" id="Phobius"/>
    </source>
</evidence>
<dbReference type="InterPro" id="IPR028055">
    <property type="entry name" value="YidC/Oxa/ALB_C"/>
</dbReference>
<comment type="subcellular location">
    <subcellularLocation>
        <location evidence="1">Cell inner membrane</location>
        <topology evidence="1">Multi-pass membrane protein</topology>
    </subcellularLocation>
</comment>
<keyword evidence="6 14" id="KW-0812">Transmembrane</keyword>
<keyword evidence="4" id="KW-0813">Transport</keyword>
<keyword evidence="9 14" id="KW-0472">Membrane</keyword>
<dbReference type="GO" id="GO:0051205">
    <property type="term" value="P:protein insertion into membrane"/>
    <property type="evidence" value="ECO:0007669"/>
    <property type="project" value="TreeGrafter"/>
</dbReference>
<dbReference type="InterPro" id="IPR019998">
    <property type="entry name" value="Membr_insert_YidC"/>
</dbReference>
<evidence type="ECO:0000256" key="2">
    <source>
        <dbReference type="ARBA" id="ARBA00010527"/>
    </source>
</evidence>
<feature type="transmembrane region" description="Helical" evidence="14">
    <location>
        <begin position="360"/>
        <end position="379"/>
    </location>
</feature>
<keyword evidence="10" id="KW-0143">Chaperone</keyword>